<evidence type="ECO:0000256" key="1">
    <source>
        <dbReference type="ARBA" id="ARBA00006484"/>
    </source>
</evidence>
<evidence type="ECO:0000313" key="5">
    <source>
        <dbReference type="Proteomes" id="UP001342314"/>
    </source>
</evidence>
<accession>A0AAV5GWY5</accession>
<evidence type="ECO:0000256" key="3">
    <source>
        <dbReference type="ARBA" id="ARBA00023002"/>
    </source>
</evidence>
<gene>
    <name evidence="4" type="ORF">Rhopal_007819-T1</name>
</gene>
<dbReference type="PANTHER" id="PTHR43008">
    <property type="entry name" value="BENZIL REDUCTASE"/>
    <property type="match status" value="1"/>
</dbReference>
<comment type="similarity">
    <text evidence="1">Belongs to the short-chain dehydrogenases/reductases (SDR) family.</text>
</comment>
<protein>
    <submittedName>
        <fullName evidence="4">Uncharacterized protein</fullName>
    </submittedName>
</protein>
<dbReference type="GO" id="GO:0050664">
    <property type="term" value="F:oxidoreductase activity, acting on NAD(P)H, oxygen as acceptor"/>
    <property type="evidence" value="ECO:0007669"/>
    <property type="project" value="TreeGrafter"/>
</dbReference>
<evidence type="ECO:0000256" key="2">
    <source>
        <dbReference type="ARBA" id="ARBA00022857"/>
    </source>
</evidence>
<evidence type="ECO:0000313" key="4">
    <source>
        <dbReference type="EMBL" id="GJN94728.1"/>
    </source>
</evidence>
<organism evidence="4 5">
    <name type="scientific">Rhodotorula paludigena</name>
    <dbReference type="NCBI Taxonomy" id="86838"/>
    <lineage>
        <taxon>Eukaryota</taxon>
        <taxon>Fungi</taxon>
        <taxon>Dikarya</taxon>
        <taxon>Basidiomycota</taxon>
        <taxon>Pucciniomycotina</taxon>
        <taxon>Microbotryomycetes</taxon>
        <taxon>Sporidiobolales</taxon>
        <taxon>Sporidiobolaceae</taxon>
        <taxon>Rhodotorula</taxon>
    </lineage>
</organism>
<keyword evidence="3" id="KW-0560">Oxidoreductase</keyword>
<dbReference type="InterPro" id="IPR027417">
    <property type="entry name" value="P-loop_NTPase"/>
</dbReference>
<dbReference type="PRINTS" id="PR00081">
    <property type="entry name" value="GDHRDH"/>
</dbReference>
<dbReference type="SUPFAM" id="SSF52540">
    <property type="entry name" value="P-loop containing nucleoside triphosphate hydrolases"/>
    <property type="match status" value="1"/>
</dbReference>
<dbReference type="InterPro" id="IPR002347">
    <property type="entry name" value="SDR_fam"/>
</dbReference>
<dbReference type="GO" id="GO:0016616">
    <property type="term" value="F:oxidoreductase activity, acting on the CH-OH group of donors, NAD or NADP as acceptor"/>
    <property type="evidence" value="ECO:0007669"/>
    <property type="project" value="UniProtKB-ARBA"/>
</dbReference>
<dbReference type="InterPro" id="IPR020904">
    <property type="entry name" value="Sc_DH/Rdtase_CS"/>
</dbReference>
<keyword evidence="5" id="KW-1185">Reference proteome</keyword>
<dbReference type="InterPro" id="IPR036291">
    <property type="entry name" value="NAD(P)-bd_dom_sf"/>
</dbReference>
<dbReference type="Gene3D" id="3.40.50.300">
    <property type="entry name" value="P-loop containing nucleotide triphosphate hydrolases"/>
    <property type="match status" value="1"/>
</dbReference>
<dbReference type="SUPFAM" id="SSF51735">
    <property type="entry name" value="NAD(P)-binding Rossmann-fold domains"/>
    <property type="match status" value="1"/>
</dbReference>
<comment type="caution">
    <text evidence="4">The sequence shown here is derived from an EMBL/GenBank/DDBJ whole genome shotgun (WGS) entry which is preliminary data.</text>
</comment>
<keyword evidence="2" id="KW-0521">NADP</keyword>
<dbReference type="AlphaFoldDB" id="A0AAV5GWY5"/>
<dbReference type="EMBL" id="BQKY01000018">
    <property type="protein sequence ID" value="GJN94728.1"/>
    <property type="molecule type" value="Genomic_DNA"/>
</dbReference>
<name>A0AAV5GWY5_9BASI</name>
<dbReference type="Pfam" id="PF13561">
    <property type="entry name" value="adh_short_C2"/>
    <property type="match status" value="1"/>
</dbReference>
<reference evidence="4 5" key="1">
    <citation type="submission" date="2021-12" db="EMBL/GenBank/DDBJ databases">
        <title>High titer production of polyol ester of fatty acids by Rhodotorula paludigena BS15 towards product separation-free biomass refinery.</title>
        <authorList>
            <person name="Mano J."/>
            <person name="Ono H."/>
            <person name="Tanaka T."/>
            <person name="Naito K."/>
            <person name="Sushida H."/>
            <person name="Ike M."/>
            <person name="Tokuyasu K."/>
            <person name="Kitaoka M."/>
        </authorList>
    </citation>
    <scope>NUCLEOTIDE SEQUENCE [LARGE SCALE GENOMIC DNA]</scope>
    <source>
        <strain evidence="4 5">BS15</strain>
    </source>
</reference>
<dbReference type="Gene3D" id="3.40.50.720">
    <property type="entry name" value="NAD(P)-binding Rossmann-like Domain"/>
    <property type="match status" value="1"/>
</dbReference>
<sequence length="451" mass="48786">MDGFHRTQAELAADPDPDFSFRRRGAPFTFNPDALLSLVRRIRTTPSSTAPSFSHAKKDPVEGDVKIEPHHRIVLVEGTFLMLDEAPWSSIAQEVDERWFYDVPEEVALQRVVQRHIAAGLAADRQAAEAKALANDVLNAQLVLSKLITPDKTLYETAAAEPLLAKWGDATVVRVFGADLSHPTDGPFPVAGPKLPDSVIDMFNMKGRVTAITGGGSGIGYAVAEAIAEVGGNVALIGRRDQSENADKLAKKFGIQCKAYSCDVSAGYEAVEKTINQIGADFGRIDVFIANGVPGSIDENYDVKSWEFTQNVNLNATFYCAKAVCPWFKKAAESGVKASFIATTSISAHIVNVPYDQPAYNSSKAGTLHLCRSLARDWRNFARCNTVSPGFFDTVMGPSDAEVAQVVYRLSVFGRVGDVKELKAAYLYLASQASTYTTGSDILVDGGYTLT</sequence>
<dbReference type="Proteomes" id="UP001342314">
    <property type="component" value="Unassembled WGS sequence"/>
</dbReference>
<proteinExistence type="inferred from homology"/>
<dbReference type="PROSITE" id="PS00061">
    <property type="entry name" value="ADH_SHORT"/>
    <property type="match status" value="1"/>
</dbReference>
<dbReference type="PANTHER" id="PTHR43008:SF1">
    <property type="entry name" value="NADP-DEPENDENT MANNITOL DEHYDROGENASE-RELATED"/>
    <property type="match status" value="1"/>
</dbReference>